<feature type="signal peptide" evidence="1">
    <location>
        <begin position="1"/>
        <end position="19"/>
    </location>
</feature>
<reference evidence="2" key="1">
    <citation type="journal article" date="2018" name="PLoS Negl. Trop. Dis.">
        <title>An insight into the salivary gland and fat body transcriptome of Panstrongylus lignarius (Hemiptera: Heteroptera), the main vector of Chagas disease in Peru.</title>
        <authorList>
            <person name="Nevoa J.C."/>
            <person name="Mendes M.T."/>
            <person name="da Silva M.V."/>
            <person name="Soares S.C."/>
            <person name="Oliveira C.J.F."/>
            <person name="Ribeiro J.M.C."/>
        </authorList>
    </citation>
    <scope>NUCLEOTIDE SEQUENCE</scope>
</reference>
<name>A0A224Y3H6_9HEMI</name>
<dbReference type="AlphaFoldDB" id="A0A224Y3H6"/>
<keyword evidence="1" id="KW-0732">Signal</keyword>
<accession>A0A224Y3H6</accession>
<evidence type="ECO:0000313" key="2">
    <source>
        <dbReference type="EMBL" id="JAW15632.1"/>
    </source>
</evidence>
<evidence type="ECO:0000256" key="1">
    <source>
        <dbReference type="SAM" id="SignalP"/>
    </source>
</evidence>
<dbReference type="EMBL" id="GFTR01000794">
    <property type="protein sequence ID" value="JAW15632.1"/>
    <property type="molecule type" value="Transcribed_RNA"/>
</dbReference>
<organism evidence="2">
    <name type="scientific">Panstrongylus lignarius</name>
    <dbReference type="NCBI Taxonomy" id="156445"/>
    <lineage>
        <taxon>Eukaryota</taxon>
        <taxon>Metazoa</taxon>
        <taxon>Ecdysozoa</taxon>
        <taxon>Arthropoda</taxon>
        <taxon>Hexapoda</taxon>
        <taxon>Insecta</taxon>
        <taxon>Pterygota</taxon>
        <taxon>Neoptera</taxon>
        <taxon>Paraneoptera</taxon>
        <taxon>Hemiptera</taxon>
        <taxon>Heteroptera</taxon>
        <taxon>Panheteroptera</taxon>
        <taxon>Cimicomorpha</taxon>
        <taxon>Reduviidae</taxon>
        <taxon>Triatominae</taxon>
        <taxon>Panstrongylus</taxon>
    </lineage>
</organism>
<sequence>MPLIPLFAIFLLPLLYENADDLYVFHILYIDNILSVFDILPSNRQIPLYEQDVLDILVNLSVYRLVVPFYEVLVYAFHV</sequence>
<protein>
    <submittedName>
        <fullName evidence="2">Putative secreted protein</fullName>
    </submittedName>
</protein>
<proteinExistence type="predicted"/>
<feature type="chain" id="PRO_5012691416" evidence="1">
    <location>
        <begin position="20"/>
        <end position="79"/>
    </location>
</feature>